<dbReference type="EMBL" id="JAOYEY010000050">
    <property type="protein sequence ID" value="MCV9888473.1"/>
    <property type="molecule type" value="Genomic_DNA"/>
</dbReference>
<evidence type="ECO:0008006" key="3">
    <source>
        <dbReference type="Google" id="ProtNLM"/>
    </source>
</evidence>
<comment type="caution">
    <text evidence="1">The sequence shown here is derived from an EMBL/GenBank/DDBJ whole genome shotgun (WGS) entry which is preliminary data.</text>
</comment>
<protein>
    <recommendedName>
        <fullName evidence="3">YodN</fullName>
    </recommendedName>
</protein>
<gene>
    <name evidence="1" type="ORF">OIH86_22740</name>
</gene>
<organism evidence="1 2">
    <name type="scientific">Metabacillus halosaccharovorans</name>
    <dbReference type="NCBI Taxonomy" id="930124"/>
    <lineage>
        <taxon>Bacteria</taxon>
        <taxon>Bacillati</taxon>
        <taxon>Bacillota</taxon>
        <taxon>Bacilli</taxon>
        <taxon>Bacillales</taxon>
        <taxon>Bacillaceae</taxon>
        <taxon>Metabacillus</taxon>
    </lineage>
</organism>
<accession>A0ABT3DNL7</accession>
<evidence type="ECO:0000313" key="2">
    <source>
        <dbReference type="Proteomes" id="UP001526147"/>
    </source>
</evidence>
<sequence length="230" mass="26986">MKNNRQNKPKFKIGDIVVINMYGTVGTITKLHLVDQQFAYEVNHGDVLFYENALQLFSEYDGTIVETEKISIEVLYQIGDIVLVKGYGTSLFRIVGVRTEVWRYAEDGWEEITYELTRMSDGEWLEATEDEMSLMISNQEAEEFIQQVHLHNTISDESRYYASLIHQYIGLEPSSDSRKSDDKKQLIDEMLDIYNDYKTLYNLFHDQEYLDMMNLVLKSLSRYKDIDSIH</sequence>
<keyword evidence="2" id="KW-1185">Reference proteome</keyword>
<name>A0ABT3DNL7_9BACI</name>
<reference evidence="1 2" key="1">
    <citation type="submission" date="2022-10" db="EMBL/GenBank/DDBJ databases">
        <title>Draft genome assembly of moderately radiation resistant bacterium Metabacillus halosaccharovorans.</title>
        <authorList>
            <person name="Pal S."/>
            <person name="Gopinathan A."/>
        </authorList>
    </citation>
    <scope>NUCLEOTIDE SEQUENCE [LARGE SCALE GENOMIC DNA]</scope>
    <source>
        <strain evidence="1 2">VITHBRA001</strain>
    </source>
</reference>
<dbReference type="Proteomes" id="UP001526147">
    <property type="component" value="Unassembled WGS sequence"/>
</dbReference>
<dbReference type="RefSeq" id="WP_264144557.1">
    <property type="nucleotide sequence ID" value="NZ_JAOYEY010000050.1"/>
</dbReference>
<proteinExistence type="predicted"/>
<evidence type="ECO:0000313" key="1">
    <source>
        <dbReference type="EMBL" id="MCV9888473.1"/>
    </source>
</evidence>